<keyword evidence="3" id="KW-1185">Reference proteome</keyword>
<keyword evidence="2" id="KW-0378">Hydrolase</keyword>
<dbReference type="EMBL" id="JBHSGG010000012">
    <property type="protein sequence ID" value="MFC4727476.1"/>
    <property type="molecule type" value="Genomic_DNA"/>
</dbReference>
<proteinExistence type="predicted"/>
<gene>
    <name evidence="2" type="ORF">ACFO3Q_04730</name>
</gene>
<dbReference type="InterPro" id="IPR051703">
    <property type="entry name" value="NF-kappa-B_Signaling_Reg"/>
</dbReference>
<accession>A0ABV9NHP7</accession>
<dbReference type="EC" id="3.1.11.3" evidence="2"/>
<protein>
    <submittedName>
        <fullName evidence="2">Lambda exonuclease family protein</fullName>
        <ecNumber evidence="2">3.1.11.3</ecNumber>
    </submittedName>
</protein>
<comment type="caution">
    <text evidence="2">The sequence shown here is derived from an EMBL/GenBank/DDBJ whole genome shotgun (WGS) entry which is preliminary data.</text>
</comment>
<dbReference type="Pfam" id="PF09588">
    <property type="entry name" value="YqaJ"/>
    <property type="match status" value="1"/>
</dbReference>
<dbReference type="InterPro" id="IPR011604">
    <property type="entry name" value="PDDEXK-like_dom_sf"/>
</dbReference>
<dbReference type="PANTHER" id="PTHR46609">
    <property type="entry name" value="EXONUCLEASE, PHAGE-TYPE/RECB, C-TERMINAL DOMAIN-CONTAINING PROTEIN"/>
    <property type="match status" value="1"/>
</dbReference>
<dbReference type="InterPro" id="IPR011335">
    <property type="entry name" value="Restrct_endonuc-II-like"/>
</dbReference>
<dbReference type="Gene3D" id="3.90.320.10">
    <property type="match status" value="1"/>
</dbReference>
<dbReference type="PANTHER" id="PTHR46609:SF6">
    <property type="entry name" value="EXONUCLEASE, PHAGE-TYPE_RECB, C-TERMINAL DOMAIN-CONTAINING PROTEIN-RELATED"/>
    <property type="match status" value="1"/>
</dbReference>
<dbReference type="RefSeq" id="WP_377003491.1">
    <property type="nucleotide sequence ID" value="NZ_JBHSGG010000012.1"/>
</dbReference>
<dbReference type="InterPro" id="IPR019080">
    <property type="entry name" value="YqaJ_viral_recombinase"/>
</dbReference>
<reference evidence="3" key="1">
    <citation type="journal article" date="2019" name="Int. J. Syst. Evol. Microbiol.">
        <title>The Global Catalogue of Microorganisms (GCM) 10K type strain sequencing project: providing services to taxonomists for standard genome sequencing and annotation.</title>
        <authorList>
            <consortium name="The Broad Institute Genomics Platform"/>
            <consortium name="The Broad Institute Genome Sequencing Center for Infectious Disease"/>
            <person name="Wu L."/>
            <person name="Ma J."/>
        </authorList>
    </citation>
    <scope>NUCLEOTIDE SEQUENCE [LARGE SCALE GENOMIC DNA]</scope>
    <source>
        <strain evidence="3">CGMCC 1.13574</strain>
    </source>
</reference>
<dbReference type="CDD" id="cd22343">
    <property type="entry name" value="PDDEXK_lambda_exonuclease-like"/>
    <property type="match status" value="1"/>
</dbReference>
<keyword evidence="2" id="KW-0269">Exonuclease</keyword>
<dbReference type="Proteomes" id="UP001595892">
    <property type="component" value="Unassembled WGS sequence"/>
</dbReference>
<evidence type="ECO:0000313" key="3">
    <source>
        <dbReference type="Proteomes" id="UP001595892"/>
    </source>
</evidence>
<evidence type="ECO:0000259" key="1">
    <source>
        <dbReference type="Pfam" id="PF09588"/>
    </source>
</evidence>
<organism evidence="2 3">
    <name type="scientific">Coralloluteibacterium thermophilum</name>
    <dbReference type="NCBI Taxonomy" id="2707049"/>
    <lineage>
        <taxon>Bacteria</taxon>
        <taxon>Pseudomonadati</taxon>
        <taxon>Pseudomonadota</taxon>
        <taxon>Gammaproteobacteria</taxon>
        <taxon>Lysobacterales</taxon>
        <taxon>Lysobacteraceae</taxon>
        <taxon>Coralloluteibacterium</taxon>
    </lineage>
</organism>
<sequence length="209" mass="23470">MSDELVIYDCEQGSDEWFQARLGIPTASEFATVVAQGRTKGAPSVTRRKYLLTLAGEVITGEIADKWEGNRHTERGKVMEAEARDAYAFLRSVTPMPVGFMRRGRAGASPDSLIGDDGLLEIKTKLPHLQLDVLERDVLPAEHVAQVQGQLMVSGRAWCDFVSYWPGLPLFVKRVERDDAYIRVLRTELARFLAELDSYVVRFRPQEAA</sequence>
<feature type="domain" description="YqaJ viral recombinase" evidence="1">
    <location>
        <begin position="16"/>
        <end position="156"/>
    </location>
</feature>
<dbReference type="GO" id="GO:0051908">
    <property type="term" value="F:double-stranded DNA 5'-3' DNA exonuclease activity"/>
    <property type="evidence" value="ECO:0007669"/>
    <property type="project" value="UniProtKB-EC"/>
</dbReference>
<dbReference type="SUPFAM" id="SSF52980">
    <property type="entry name" value="Restriction endonuclease-like"/>
    <property type="match status" value="1"/>
</dbReference>
<keyword evidence="2" id="KW-0540">Nuclease</keyword>
<evidence type="ECO:0000313" key="2">
    <source>
        <dbReference type="EMBL" id="MFC4727476.1"/>
    </source>
</evidence>
<name>A0ABV9NHP7_9GAMM</name>